<dbReference type="InterPro" id="IPR013249">
    <property type="entry name" value="RNA_pol_sigma70_r4_t2"/>
</dbReference>
<gene>
    <name evidence="7" type="ORF">BJ988_005725</name>
</gene>
<dbReference type="AlphaFoldDB" id="A0A7Z0DSX1"/>
<feature type="domain" description="RNA polymerase sigma-70 region 2" evidence="5">
    <location>
        <begin position="24"/>
        <end position="92"/>
    </location>
</feature>
<dbReference type="InterPro" id="IPR007627">
    <property type="entry name" value="RNA_pol_sigma70_r2"/>
</dbReference>
<dbReference type="InterPro" id="IPR036388">
    <property type="entry name" value="WH-like_DNA-bd_sf"/>
</dbReference>
<dbReference type="InterPro" id="IPR039425">
    <property type="entry name" value="RNA_pol_sigma-70-like"/>
</dbReference>
<evidence type="ECO:0000256" key="1">
    <source>
        <dbReference type="ARBA" id="ARBA00010641"/>
    </source>
</evidence>
<dbReference type="GO" id="GO:0003677">
    <property type="term" value="F:DNA binding"/>
    <property type="evidence" value="ECO:0007669"/>
    <property type="project" value="InterPro"/>
</dbReference>
<dbReference type="PANTHER" id="PTHR43133">
    <property type="entry name" value="RNA POLYMERASE ECF-TYPE SIGMA FACTO"/>
    <property type="match status" value="1"/>
</dbReference>
<evidence type="ECO:0000313" key="8">
    <source>
        <dbReference type="Proteomes" id="UP000564496"/>
    </source>
</evidence>
<evidence type="ECO:0000313" key="7">
    <source>
        <dbReference type="EMBL" id="NYI81077.1"/>
    </source>
</evidence>
<keyword evidence="8" id="KW-1185">Reference proteome</keyword>
<evidence type="ECO:0000259" key="5">
    <source>
        <dbReference type="Pfam" id="PF04542"/>
    </source>
</evidence>
<feature type="domain" description="RNA polymerase sigma factor 70 region 4 type 2" evidence="6">
    <location>
        <begin position="127"/>
        <end position="177"/>
    </location>
</feature>
<dbReference type="EMBL" id="JACBZR010000001">
    <property type="protein sequence ID" value="NYI81077.1"/>
    <property type="molecule type" value="Genomic_DNA"/>
</dbReference>
<evidence type="ECO:0000259" key="6">
    <source>
        <dbReference type="Pfam" id="PF08281"/>
    </source>
</evidence>
<reference evidence="7 8" key="1">
    <citation type="submission" date="2020-07" db="EMBL/GenBank/DDBJ databases">
        <title>Sequencing the genomes of 1000 actinobacteria strains.</title>
        <authorList>
            <person name="Klenk H.-P."/>
        </authorList>
    </citation>
    <scope>NUCLEOTIDE SEQUENCE [LARGE SCALE GENOMIC DNA]</scope>
    <source>
        <strain evidence="7 8">DSM 26487</strain>
    </source>
</reference>
<keyword evidence="4" id="KW-0804">Transcription</keyword>
<dbReference type="Gene3D" id="1.10.10.10">
    <property type="entry name" value="Winged helix-like DNA-binding domain superfamily/Winged helix DNA-binding domain"/>
    <property type="match status" value="1"/>
</dbReference>
<protein>
    <submittedName>
        <fullName evidence="7">RNA polymerase sigma-70 factor (ECF subfamily)</fullName>
    </submittedName>
</protein>
<dbReference type="SUPFAM" id="SSF88659">
    <property type="entry name" value="Sigma3 and sigma4 domains of RNA polymerase sigma factors"/>
    <property type="match status" value="1"/>
</dbReference>
<keyword evidence="2" id="KW-0805">Transcription regulation</keyword>
<keyword evidence="3" id="KW-0731">Sigma factor</keyword>
<dbReference type="PANTHER" id="PTHR43133:SF25">
    <property type="entry name" value="RNA POLYMERASE SIGMA FACTOR RFAY-RELATED"/>
    <property type="match status" value="1"/>
</dbReference>
<dbReference type="NCBIfam" id="TIGR02937">
    <property type="entry name" value="sigma70-ECF"/>
    <property type="match status" value="1"/>
</dbReference>
<comment type="similarity">
    <text evidence="1">Belongs to the sigma-70 factor family. ECF subfamily.</text>
</comment>
<dbReference type="CDD" id="cd06171">
    <property type="entry name" value="Sigma70_r4"/>
    <property type="match status" value="1"/>
</dbReference>
<dbReference type="InterPro" id="IPR013324">
    <property type="entry name" value="RNA_pol_sigma_r3/r4-like"/>
</dbReference>
<dbReference type="RefSeq" id="WP_179661181.1">
    <property type="nucleotide sequence ID" value="NZ_JACBZR010000001.1"/>
</dbReference>
<organism evidence="7 8">
    <name type="scientific">Nocardioides panzhihuensis</name>
    <dbReference type="NCBI Taxonomy" id="860243"/>
    <lineage>
        <taxon>Bacteria</taxon>
        <taxon>Bacillati</taxon>
        <taxon>Actinomycetota</taxon>
        <taxon>Actinomycetes</taxon>
        <taxon>Propionibacteriales</taxon>
        <taxon>Nocardioidaceae</taxon>
        <taxon>Nocardioides</taxon>
    </lineage>
</organism>
<dbReference type="Proteomes" id="UP000564496">
    <property type="component" value="Unassembled WGS sequence"/>
</dbReference>
<dbReference type="GO" id="GO:0006352">
    <property type="term" value="P:DNA-templated transcription initiation"/>
    <property type="evidence" value="ECO:0007669"/>
    <property type="project" value="InterPro"/>
</dbReference>
<dbReference type="InterPro" id="IPR013325">
    <property type="entry name" value="RNA_pol_sigma_r2"/>
</dbReference>
<dbReference type="GO" id="GO:0016987">
    <property type="term" value="F:sigma factor activity"/>
    <property type="evidence" value="ECO:0007669"/>
    <property type="project" value="UniProtKB-KW"/>
</dbReference>
<evidence type="ECO:0000256" key="4">
    <source>
        <dbReference type="ARBA" id="ARBA00023163"/>
    </source>
</evidence>
<dbReference type="InterPro" id="IPR014284">
    <property type="entry name" value="RNA_pol_sigma-70_dom"/>
</dbReference>
<sequence>MVTENDSGLAERLRRGDHEAMAELFARYADPVYNFCFRRVASWNLAEDVMSQAFLEVWRVRERAVAYDGSLMPWLYTVAENVCRNATRGARRQNALAGRLQLVRLDDAEDHADGVVRRLDEERRMSELLAAVDRLSRKDRQILMLIAWDGLSYLQVAQALDIPVGTVRSRLSRARKRVAALMGEGAK</sequence>
<proteinExistence type="inferred from homology"/>
<dbReference type="Gene3D" id="1.10.1740.10">
    <property type="match status" value="1"/>
</dbReference>
<name>A0A7Z0DSX1_9ACTN</name>
<accession>A0A7Z0DSX1</accession>
<comment type="caution">
    <text evidence="7">The sequence shown here is derived from an EMBL/GenBank/DDBJ whole genome shotgun (WGS) entry which is preliminary data.</text>
</comment>
<dbReference type="SUPFAM" id="SSF88946">
    <property type="entry name" value="Sigma2 domain of RNA polymerase sigma factors"/>
    <property type="match status" value="1"/>
</dbReference>
<evidence type="ECO:0000256" key="3">
    <source>
        <dbReference type="ARBA" id="ARBA00023082"/>
    </source>
</evidence>
<dbReference type="Pfam" id="PF04542">
    <property type="entry name" value="Sigma70_r2"/>
    <property type="match status" value="1"/>
</dbReference>
<evidence type="ECO:0000256" key="2">
    <source>
        <dbReference type="ARBA" id="ARBA00023015"/>
    </source>
</evidence>
<dbReference type="Pfam" id="PF08281">
    <property type="entry name" value="Sigma70_r4_2"/>
    <property type="match status" value="1"/>
</dbReference>